<feature type="signal peptide" evidence="13">
    <location>
        <begin position="1"/>
        <end position="26"/>
    </location>
</feature>
<organism evidence="16 17">
    <name type="scientific">Steroidobacter agaridevorans</name>
    <dbReference type="NCBI Taxonomy" id="2695856"/>
    <lineage>
        <taxon>Bacteria</taxon>
        <taxon>Pseudomonadati</taxon>
        <taxon>Pseudomonadota</taxon>
        <taxon>Gammaproteobacteria</taxon>
        <taxon>Steroidobacterales</taxon>
        <taxon>Steroidobacteraceae</taxon>
        <taxon>Steroidobacter</taxon>
    </lineage>
</organism>
<name>A0A829YMT6_9GAMM</name>
<gene>
    <name evidence="16" type="ORF">GCM10011487_66570</name>
</gene>
<evidence type="ECO:0000256" key="12">
    <source>
        <dbReference type="RuleBase" id="RU003357"/>
    </source>
</evidence>
<keyword evidence="4" id="KW-0410">Iron transport</keyword>
<comment type="subcellular location">
    <subcellularLocation>
        <location evidence="1 11">Cell outer membrane</location>
        <topology evidence="1 11">Multi-pass membrane protein</topology>
    </subcellularLocation>
</comment>
<evidence type="ECO:0000256" key="3">
    <source>
        <dbReference type="ARBA" id="ARBA00022452"/>
    </source>
</evidence>
<comment type="caution">
    <text evidence="16">The sequence shown here is derived from an EMBL/GenBank/DDBJ whole genome shotgun (WGS) entry which is preliminary data.</text>
</comment>
<evidence type="ECO:0000256" key="13">
    <source>
        <dbReference type="SAM" id="SignalP"/>
    </source>
</evidence>
<keyword evidence="13" id="KW-0732">Signal</keyword>
<evidence type="ECO:0000256" key="11">
    <source>
        <dbReference type="PROSITE-ProRule" id="PRU01360"/>
    </source>
</evidence>
<evidence type="ECO:0000256" key="5">
    <source>
        <dbReference type="ARBA" id="ARBA00022692"/>
    </source>
</evidence>
<evidence type="ECO:0000256" key="4">
    <source>
        <dbReference type="ARBA" id="ARBA00022496"/>
    </source>
</evidence>
<dbReference type="InterPro" id="IPR000531">
    <property type="entry name" value="Beta-barrel_TonB"/>
</dbReference>
<comment type="similarity">
    <text evidence="11 12">Belongs to the TonB-dependent receptor family.</text>
</comment>
<evidence type="ECO:0000256" key="6">
    <source>
        <dbReference type="ARBA" id="ARBA00023004"/>
    </source>
</evidence>
<protein>
    <submittedName>
        <fullName evidence="16">TonB-dependent receptor</fullName>
    </submittedName>
</protein>
<evidence type="ECO:0000313" key="16">
    <source>
        <dbReference type="EMBL" id="GFE84657.1"/>
    </source>
</evidence>
<evidence type="ECO:0000256" key="9">
    <source>
        <dbReference type="ARBA" id="ARBA00023136"/>
    </source>
</evidence>
<dbReference type="PANTHER" id="PTHR32552:SF81">
    <property type="entry name" value="TONB-DEPENDENT OUTER MEMBRANE RECEPTOR"/>
    <property type="match status" value="1"/>
</dbReference>
<evidence type="ECO:0000256" key="10">
    <source>
        <dbReference type="ARBA" id="ARBA00023237"/>
    </source>
</evidence>
<dbReference type="InterPro" id="IPR012910">
    <property type="entry name" value="Plug_dom"/>
</dbReference>
<proteinExistence type="inferred from homology"/>
<keyword evidence="8 12" id="KW-0798">TonB box</keyword>
<feature type="domain" description="TonB-dependent receptor-like beta-barrel" evidence="14">
    <location>
        <begin position="284"/>
        <end position="693"/>
    </location>
</feature>
<keyword evidence="2 11" id="KW-0813">Transport</keyword>
<keyword evidence="7" id="KW-0406">Ion transport</keyword>
<evidence type="ECO:0000259" key="15">
    <source>
        <dbReference type="Pfam" id="PF07715"/>
    </source>
</evidence>
<dbReference type="AlphaFoldDB" id="A0A829YMT6"/>
<dbReference type="SUPFAM" id="SSF56935">
    <property type="entry name" value="Porins"/>
    <property type="match status" value="1"/>
</dbReference>
<evidence type="ECO:0000313" key="17">
    <source>
        <dbReference type="Proteomes" id="UP000445000"/>
    </source>
</evidence>
<dbReference type="Proteomes" id="UP000445000">
    <property type="component" value="Unassembled WGS sequence"/>
</dbReference>
<keyword evidence="10 11" id="KW-0998">Cell outer membrane</keyword>
<evidence type="ECO:0000259" key="14">
    <source>
        <dbReference type="Pfam" id="PF00593"/>
    </source>
</evidence>
<keyword evidence="6" id="KW-0408">Iron</keyword>
<feature type="chain" id="PRO_5032477051" evidence="13">
    <location>
        <begin position="27"/>
        <end position="729"/>
    </location>
</feature>
<keyword evidence="17" id="KW-1185">Reference proteome</keyword>
<dbReference type="InterPro" id="IPR036942">
    <property type="entry name" value="Beta-barrel_TonB_sf"/>
</dbReference>
<dbReference type="Pfam" id="PF00593">
    <property type="entry name" value="TonB_dep_Rec_b-barrel"/>
    <property type="match status" value="1"/>
</dbReference>
<sequence length="729" mass="78384">MSFRNTHAAALAGLVSSLSLAPSALAQVETTLEEVVVTAQKRSENVQDVPSAISVLPQEQLDRLSLQQLSDYVGYVPGFTMIDAGYPGRAQLTLRGVSTGASDNSTVGIHIDESPVGSSTSAARGGGLSVDLLPYDVERIEVLRGPQGTLYGASSMGGLLKYVTRKPDLRHASFQTGLELSTTRGSDDLGWIARAGGTVPLIDDALAVRASVYRKQLAGIMDNVATGRDDEDEGRQEGARIAALWKPSDVLTIELSALAQDTTGEGGGRTVIVDRVSGQPRYGEFGASAVLPQYSDYKLRFYYGAVSLDLDWASLDIFSSYSTIDVDVAADASRVFGPFFGAAMLADLRSLHEVDKLTQEVRLTSPDGGAFQWMLGAFYTDEDTRAAQFGSVRTSDGSLLPPANPLIYAVRPASYRDLSAFGNVTYQFTDRFDVTAGLRYSSNEQHFTTDGGGFLVNAAAGVPPNVITRDTGHSSEDVITYMVSPRFRPTEDTMLYARVASGYRPGGPNPALDSIEPSFDADRLVNYELGAKADFLQRRASIDVALFYIDWTDIQLQLNTPTNIVYRANGGNAISKGFEFSSTFIPMQGLRIGGNLAYTDARLQEDVPALQARDGDRVPSVPRWTASLTSSYSFPLAAAAGGEVGFGYRYVGATEYPFESNPTSHELDAYSLFDAYAAAAFHQFNVRLFARNLLDERTYSSVLGGGGPGAVQLTLVQPRTIGVSVDVTF</sequence>
<dbReference type="Gene3D" id="2.40.170.20">
    <property type="entry name" value="TonB-dependent receptor, beta-barrel domain"/>
    <property type="match status" value="1"/>
</dbReference>
<accession>A0A829YMT6</accession>
<evidence type="ECO:0000256" key="8">
    <source>
        <dbReference type="ARBA" id="ARBA00023077"/>
    </source>
</evidence>
<dbReference type="EMBL" id="BLJN01000009">
    <property type="protein sequence ID" value="GFE84657.1"/>
    <property type="molecule type" value="Genomic_DNA"/>
</dbReference>
<keyword evidence="9 11" id="KW-0472">Membrane</keyword>
<dbReference type="RefSeq" id="WP_161816239.1">
    <property type="nucleotide sequence ID" value="NZ_BLJN01000009.1"/>
</dbReference>
<keyword evidence="5 11" id="KW-0812">Transmembrane</keyword>
<dbReference type="CDD" id="cd01347">
    <property type="entry name" value="ligand_gated_channel"/>
    <property type="match status" value="1"/>
</dbReference>
<dbReference type="GO" id="GO:0009279">
    <property type="term" value="C:cell outer membrane"/>
    <property type="evidence" value="ECO:0007669"/>
    <property type="project" value="UniProtKB-SubCell"/>
</dbReference>
<evidence type="ECO:0000256" key="7">
    <source>
        <dbReference type="ARBA" id="ARBA00023065"/>
    </source>
</evidence>
<dbReference type="GO" id="GO:0006826">
    <property type="term" value="P:iron ion transport"/>
    <property type="evidence" value="ECO:0007669"/>
    <property type="project" value="UniProtKB-KW"/>
</dbReference>
<dbReference type="InterPro" id="IPR039426">
    <property type="entry name" value="TonB-dep_rcpt-like"/>
</dbReference>
<dbReference type="PROSITE" id="PS52016">
    <property type="entry name" value="TONB_DEPENDENT_REC_3"/>
    <property type="match status" value="1"/>
</dbReference>
<feature type="domain" description="TonB-dependent receptor plug" evidence="15">
    <location>
        <begin position="46"/>
        <end position="158"/>
    </location>
</feature>
<keyword evidence="3 11" id="KW-1134">Transmembrane beta strand</keyword>
<dbReference type="Pfam" id="PF07715">
    <property type="entry name" value="Plug"/>
    <property type="match status" value="1"/>
</dbReference>
<evidence type="ECO:0000256" key="1">
    <source>
        <dbReference type="ARBA" id="ARBA00004571"/>
    </source>
</evidence>
<dbReference type="PANTHER" id="PTHR32552">
    <property type="entry name" value="FERRICHROME IRON RECEPTOR-RELATED"/>
    <property type="match status" value="1"/>
</dbReference>
<keyword evidence="16" id="KW-0675">Receptor</keyword>
<evidence type="ECO:0000256" key="2">
    <source>
        <dbReference type="ARBA" id="ARBA00022448"/>
    </source>
</evidence>
<reference evidence="17" key="1">
    <citation type="submission" date="2020-01" db="EMBL/GenBank/DDBJ databases">
        <title>'Steroidobacter agaridevorans' sp. nov., agar-degrading bacteria isolated from rhizosphere soils.</title>
        <authorList>
            <person name="Ikenaga M."/>
            <person name="Kataoka M."/>
            <person name="Murouchi A."/>
            <person name="Katsuragi S."/>
            <person name="Sakai M."/>
        </authorList>
    </citation>
    <scope>NUCLEOTIDE SEQUENCE [LARGE SCALE GENOMIC DNA]</scope>
    <source>
        <strain evidence="17">YU21-B</strain>
    </source>
</reference>